<dbReference type="EMBL" id="GGEC01011618">
    <property type="protein sequence ID" value="MBW92101.1"/>
    <property type="molecule type" value="Transcribed_RNA"/>
</dbReference>
<keyword evidence="1" id="KW-1133">Transmembrane helix</keyword>
<sequence>MFVVLMCFNLDAIWLCFCFIVLQLLLEGGHRFLVCLEFFF</sequence>
<evidence type="ECO:0000313" key="2">
    <source>
        <dbReference type="EMBL" id="MBW92101.1"/>
    </source>
</evidence>
<proteinExistence type="predicted"/>
<protein>
    <submittedName>
        <fullName evidence="2">Uncharacterized protein</fullName>
    </submittedName>
</protein>
<name>A0A2P2JF48_RHIMU</name>
<evidence type="ECO:0000256" key="1">
    <source>
        <dbReference type="SAM" id="Phobius"/>
    </source>
</evidence>
<organism evidence="2">
    <name type="scientific">Rhizophora mucronata</name>
    <name type="common">Asiatic mangrove</name>
    <dbReference type="NCBI Taxonomy" id="61149"/>
    <lineage>
        <taxon>Eukaryota</taxon>
        <taxon>Viridiplantae</taxon>
        <taxon>Streptophyta</taxon>
        <taxon>Embryophyta</taxon>
        <taxon>Tracheophyta</taxon>
        <taxon>Spermatophyta</taxon>
        <taxon>Magnoliopsida</taxon>
        <taxon>eudicotyledons</taxon>
        <taxon>Gunneridae</taxon>
        <taxon>Pentapetalae</taxon>
        <taxon>rosids</taxon>
        <taxon>fabids</taxon>
        <taxon>Malpighiales</taxon>
        <taxon>Rhizophoraceae</taxon>
        <taxon>Rhizophora</taxon>
    </lineage>
</organism>
<accession>A0A2P2JF48</accession>
<keyword evidence="1" id="KW-0812">Transmembrane</keyword>
<reference evidence="2" key="1">
    <citation type="submission" date="2018-02" db="EMBL/GenBank/DDBJ databases">
        <title>Rhizophora mucronata_Transcriptome.</title>
        <authorList>
            <person name="Meera S.P."/>
            <person name="Sreeshan A."/>
            <person name="Augustine A."/>
        </authorList>
    </citation>
    <scope>NUCLEOTIDE SEQUENCE</scope>
    <source>
        <tissue evidence="2">Leaf</tissue>
    </source>
</reference>
<feature type="transmembrane region" description="Helical" evidence="1">
    <location>
        <begin position="12"/>
        <end position="34"/>
    </location>
</feature>
<dbReference type="AlphaFoldDB" id="A0A2P2JF48"/>
<keyword evidence="1" id="KW-0472">Membrane</keyword>